<dbReference type="Proteomes" id="UP000189370">
    <property type="component" value="Unassembled WGS sequence"/>
</dbReference>
<accession>A0A1S8ARR0</accession>
<dbReference type="Pfam" id="PF07731">
    <property type="entry name" value="Cu-oxidase_2"/>
    <property type="match status" value="1"/>
</dbReference>
<protein>
    <recommendedName>
        <fullName evidence="1">Plastocyanin-like domain-containing protein</fullName>
    </recommendedName>
</protein>
<dbReference type="InterPro" id="IPR011706">
    <property type="entry name" value="Cu-oxidase_C"/>
</dbReference>
<dbReference type="Gene3D" id="2.60.40.420">
    <property type="entry name" value="Cupredoxins - blue copper proteins"/>
    <property type="match status" value="1"/>
</dbReference>
<dbReference type="EMBL" id="LWLN01000002">
    <property type="protein sequence ID" value="OLZ39234.1"/>
    <property type="molecule type" value="Genomic_DNA"/>
</dbReference>
<evidence type="ECO:0000313" key="3">
    <source>
        <dbReference type="Proteomes" id="UP000189370"/>
    </source>
</evidence>
<proteinExistence type="predicted"/>
<name>A0A1S8ARR0_9EURY</name>
<keyword evidence="3" id="KW-1185">Reference proteome</keyword>
<sequence length="89" mass="10395">MYPDADTLEISEGDHVRVRMVNRSPAIHPMDLHGHFFQVGDAVKDTVLVASHGDRVTFEFRADNPGDWLFHCHNVYHLERRMARVFEYD</sequence>
<evidence type="ECO:0000259" key="1">
    <source>
        <dbReference type="Pfam" id="PF07731"/>
    </source>
</evidence>
<dbReference type="GO" id="GO:0016491">
    <property type="term" value="F:oxidoreductase activity"/>
    <property type="evidence" value="ECO:0007669"/>
    <property type="project" value="InterPro"/>
</dbReference>
<dbReference type="SUPFAM" id="SSF49503">
    <property type="entry name" value="Cupredoxins"/>
    <property type="match status" value="1"/>
</dbReference>
<evidence type="ECO:0000313" key="2">
    <source>
        <dbReference type="EMBL" id="OLZ39234.1"/>
    </source>
</evidence>
<dbReference type="GO" id="GO:0005507">
    <property type="term" value="F:copper ion binding"/>
    <property type="evidence" value="ECO:0007669"/>
    <property type="project" value="InterPro"/>
</dbReference>
<organism evidence="2 3">
    <name type="scientific">Natrinema saccharevitans</name>
    <dbReference type="NCBI Taxonomy" id="301967"/>
    <lineage>
        <taxon>Archaea</taxon>
        <taxon>Methanobacteriati</taxon>
        <taxon>Methanobacteriota</taxon>
        <taxon>Stenosarchaea group</taxon>
        <taxon>Halobacteria</taxon>
        <taxon>Halobacteriales</taxon>
        <taxon>Natrialbaceae</taxon>
        <taxon>Natrinema</taxon>
    </lineage>
</organism>
<dbReference type="AlphaFoldDB" id="A0A1S8ARR0"/>
<reference evidence="3" key="1">
    <citation type="submission" date="2016-04" db="EMBL/GenBank/DDBJ databases">
        <authorList>
            <person name="Chen S.-C."/>
            <person name="Lai M.-C."/>
        </authorList>
    </citation>
    <scope>NUCLEOTIDE SEQUENCE [LARGE SCALE GENOMIC DNA]</scope>
    <source>
        <strain evidence="3">AB14</strain>
    </source>
</reference>
<comment type="caution">
    <text evidence="2">The sequence shown here is derived from an EMBL/GenBank/DDBJ whole genome shotgun (WGS) entry which is preliminary data.</text>
</comment>
<dbReference type="InterPro" id="IPR008972">
    <property type="entry name" value="Cupredoxin"/>
</dbReference>
<gene>
    <name evidence="2" type="ORF">A6E15_17670</name>
</gene>
<dbReference type="STRING" id="301967.A6E15_17670"/>
<feature type="domain" description="Plastocyanin-like" evidence="1">
    <location>
        <begin position="4"/>
        <end position="88"/>
    </location>
</feature>